<evidence type="ECO:0000313" key="3">
    <source>
        <dbReference type="Proteomes" id="UP000008204"/>
    </source>
</evidence>
<dbReference type="AlphaFoldDB" id="B7JY79"/>
<keyword evidence="3" id="KW-1185">Reference proteome</keyword>
<dbReference type="EMBL" id="CP001287">
    <property type="protein sequence ID" value="ACK67181.1"/>
    <property type="molecule type" value="Genomic_DNA"/>
</dbReference>
<dbReference type="Proteomes" id="UP000008204">
    <property type="component" value="Chromosome"/>
</dbReference>
<feature type="chain" id="PRO_5002858225" description="PEP-CTERM protein-sorting domain-containing protein" evidence="1">
    <location>
        <begin position="30"/>
        <end position="193"/>
    </location>
</feature>
<sequence length="193" mass="19122">MKLSPVKSAIVLGAASLSGIIGFTNVANAATFGFSFSNVNGPVGGTVEGTIELGDGDGTFAATSVIVTSAPAALGYTEPFDILANFTTVLSNTFTVTGGMINSAASSFAACSNGCTSPASGLLLNFPGVGTALSIQNTIFVTNGVLDSFNSTLSYSSTGAVPEPLTMLGAGAAVAFGGVFKKKLAAKKDNKKA</sequence>
<feature type="signal peptide" evidence="1">
    <location>
        <begin position="1"/>
        <end position="29"/>
    </location>
</feature>
<evidence type="ECO:0000313" key="2">
    <source>
        <dbReference type="EMBL" id="ACK67181.1"/>
    </source>
</evidence>
<dbReference type="InterPro" id="IPR026374">
    <property type="entry name" value="Cyano_PEP"/>
</dbReference>
<name>B7JY79_RIPO1</name>
<accession>B7JY79</accession>
<dbReference type="NCBIfam" id="TIGR04155">
    <property type="entry name" value="cyano_PEP"/>
    <property type="match status" value="1"/>
</dbReference>
<gene>
    <name evidence="2" type="ordered locus">PCC8801_3204</name>
</gene>
<dbReference type="KEGG" id="cyp:PCC8801_3204"/>
<dbReference type="OrthoDB" id="455287at2"/>
<protein>
    <recommendedName>
        <fullName evidence="4">PEP-CTERM protein-sorting domain-containing protein</fullName>
    </recommendedName>
</protein>
<proteinExistence type="predicted"/>
<keyword evidence="1" id="KW-0732">Signal</keyword>
<dbReference type="HOGENOM" id="CLU_1303212_0_0_3"/>
<dbReference type="RefSeq" id="WP_012596442.1">
    <property type="nucleotide sequence ID" value="NC_011726.1"/>
</dbReference>
<reference evidence="3" key="1">
    <citation type="journal article" date="2011" name="MBio">
        <title>Novel metabolic attributes of the genus Cyanothece, comprising a group of unicellular nitrogen-fixing Cyanobacteria.</title>
        <authorList>
            <person name="Bandyopadhyay A."/>
            <person name="Elvitigala T."/>
            <person name="Welsh E."/>
            <person name="Stockel J."/>
            <person name="Liberton M."/>
            <person name="Min H."/>
            <person name="Sherman L.A."/>
            <person name="Pakrasi H.B."/>
        </authorList>
    </citation>
    <scope>NUCLEOTIDE SEQUENCE [LARGE SCALE GENOMIC DNA]</scope>
    <source>
        <strain evidence="3">PCC 8801</strain>
    </source>
</reference>
<dbReference type="STRING" id="41431.PCC8801_3204"/>
<evidence type="ECO:0008006" key="4">
    <source>
        <dbReference type="Google" id="ProtNLM"/>
    </source>
</evidence>
<dbReference type="eggNOG" id="ENOG50347BC">
    <property type="taxonomic scope" value="Bacteria"/>
</dbReference>
<organism evidence="2 3">
    <name type="scientific">Rippkaea orientalis (strain PCC 8801 / RF-1)</name>
    <name type="common">Cyanothece sp. (strain PCC 8801)</name>
    <dbReference type="NCBI Taxonomy" id="41431"/>
    <lineage>
        <taxon>Bacteria</taxon>
        <taxon>Bacillati</taxon>
        <taxon>Cyanobacteriota</taxon>
        <taxon>Cyanophyceae</taxon>
        <taxon>Oscillatoriophycideae</taxon>
        <taxon>Chroococcales</taxon>
        <taxon>Aphanothecaceae</taxon>
        <taxon>Rippkaea</taxon>
        <taxon>Rippkaea orientalis</taxon>
    </lineage>
</organism>
<evidence type="ECO:0000256" key="1">
    <source>
        <dbReference type="SAM" id="SignalP"/>
    </source>
</evidence>